<feature type="domain" description="THIF-type NAD/FAD binding fold" evidence="2">
    <location>
        <begin position="9"/>
        <end position="245"/>
    </location>
</feature>
<dbReference type="CDD" id="cd00757">
    <property type="entry name" value="ThiF_MoeB_HesA_family"/>
    <property type="match status" value="1"/>
</dbReference>
<dbReference type="GO" id="GO:0008146">
    <property type="term" value="F:sulfotransferase activity"/>
    <property type="evidence" value="ECO:0007669"/>
    <property type="project" value="TreeGrafter"/>
</dbReference>
<dbReference type="Pfam" id="PF00899">
    <property type="entry name" value="ThiF"/>
    <property type="match status" value="1"/>
</dbReference>
<dbReference type="GO" id="GO:0008641">
    <property type="term" value="F:ubiquitin-like modifier activating enzyme activity"/>
    <property type="evidence" value="ECO:0007669"/>
    <property type="project" value="InterPro"/>
</dbReference>
<name>A0A6I2L1C0_9BURK</name>
<sequence length="251" mass="26583">MNDAQLLRYSRHILLDEIGIEGQQKLLDAHALVIGAGGLGSPAAMYLASAGVGHLTLVDNDDVDLTNLQRQIAHTTERVGQPKAESARLTLQQINPEIAITALVERVDDARLAELVAAADVVLDCTDNFATRHAVNRACVAAHTPLVSGAVIRFDGQISVFDPRSGAQPCYSCLFPQDQKFEDVACSTMGVFAPLVGVVGAMQAAEALKLLMGVGGSLAGRLMMLDGLYMEWTSIAVGRNDACPVCAAQSR</sequence>
<dbReference type="Gene3D" id="3.40.50.720">
    <property type="entry name" value="NAD(P)-binding Rossmann-like Domain"/>
    <property type="match status" value="1"/>
</dbReference>
<dbReference type="Proteomes" id="UP000433309">
    <property type="component" value="Unassembled WGS sequence"/>
</dbReference>
<accession>A0A6I2L1C0</accession>
<comment type="caution">
    <text evidence="3">The sequence shown here is derived from an EMBL/GenBank/DDBJ whole genome shotgun (WGS) entry which is preliminary data.</text>
</comment>
<dbReference type="AlphaFoldDB" id="A0A6I2L1C0"/>
<dbReference type="NCBIfam" id="NF004281">
    <property type="entry name" value="PRK05690.1"/>
    <property type="match status" value="1"/>
</dbReference>
<dbReference type="FunFam" id="3.40.50.720:FF:000080">
    <property type="entry name" value="Thiazole biosynthesis adenylyltransferase ThiF"/>
    <property type="match status" value="1"/>
</dbReference>
<comment type="similarity">
    <text evidence="1">Belongs to the HesA/MoeB/ThiF family.</text>
</comment>
<keyword evidence="4" id="KW-1185">Reference proteome</keyword>
<dbReference type="PANTHER" id="PTHR10953">
    <property type="entry name" value="UBIQUITIN-ACTIVATING ENZYME E1"/>
    <property type="match status" value="1"/>
</dbReference>
<dbReference type="GO" id="GO:0016779">
    <property type="term" value="F:nucleotidyltransferase activity"/>
    <property type="evidence" value="ECO:0007669"/>
    <property type="project" value="UniProtKB-KW"/>
</dbReference>
<dbReference type="EMBL" id="WKJK01000006">
    <property type="protein sequence ID" value="MRW91007.1"/>
    <property type="molecule type" value="Genomic_DNA"/>
</dbReference>
<dbReference type="InterPro" id="IPR000594">
    <property type="entry name" value="ThiF_NAD_FAD-bd"/>
</dbReference>
<protein>
    <submittedName>
        <fullName evidence="3">Molybdopterin-synthase adenylyltransferase MoeB</fullName>
    </submittedName>
</protein>
<evidence type="ECO:0000313" key="4">
    <source>
        <dbReference type="Proteomes" id="UP000433309"/>
    </source>
</evidence>
<reference evidence="3 4" key="1">
    <citation type="submission" date="2019-11" db="EMBL/GenBank/DDBJ databases">
        <title>Novel species isolated from a subtropical stream in China.</title>
        <authorList>
            <person name="Lu H."/>
        </authorList>
    </citation>
    <scope>NUCLEOTIDE SEQUENCE [LARGE SCALE GENOMIC DNA]</scope>
    <source>
        <strain evidence="3 4">FT80W</strain>
    </source>
</reference>
<dbReference type="GO" id="GO:0005829">
    <property type="term" value="C:cytosol"/>
    <property type="evidence" value="ECO:0007669"/>
    <property type="project" value="TreeGrafter"/>
</dbReference>
<evidence type="ECO:0000256" key="1">
    <source>
        <dbReference type="ARBA" id="ARBA00009919"/>
    </source>
</evidence>
<dbReference type="GO" id="GO:0004792">
    <property type="term" value="F:thiosulfate-cyanide sulfurtransferase activity"/>
    <property type="evidence" value="ECO:0007669"/>
    <property type="project" value="TreeGrafter"/>
</dbReference>
<dbReference type="SUPFAM" id="SSF69572">
    <property type="entry name" value="Activating enzymes of the ubiquitin-like proteins"/>
    <property type="match status" value="1"/>
</dbReference>
<dbReference type="PANTHER" id="PTHR10953:SF240">
    <property type="entry name" value="SULFUR CARRIER PROTEIN THIS ADENYLYLTRANSFERASE"/>
    <property type="match status" value="1"/>
</dbReference>
<dbReference type="RefSeq" id="WP_154376992.1">
    <property type="nucleotide sequence ID" value="NZ_WKJK01000006.1"/>
</dbReference>
<proteinExistence type="inferred from homology"/>
<evidence type="ECO:0000259" key="2">
    <source>
        <dbReference type="Pfam" id="PF00899"/>
    </source>
</evidence>
<keyword evidence="3" id="KW-0548">Nucleotidyltransferase</keyword>
<gene>
    <name evidence="3" type="primary">moeB</name>
    <name evidence="3" type="ORF">GJ699_13505</name>
</gene>
<dbReference type="InterPro" id="IPR035985">
    <property type="entry name" value="Ubiquitin-activating_enz"/>
</dbReference>
<keyword evidence="3" id="KW-0808">Transferase</keyword>
<dbReference type="InterPro" id="IPR045886">
    <property type="entry name" value="ThiF/MoeB/HesA"/>
</dbReference>
<evidence type="ECO:0000313" key="3">
    <source>
        <dbReference type="EMBL" id="MRW91007.1"/>
    </source>
</evidence>
<organism evidence="3 4">
    <name type="scientific">Duganella guangzhouensis</name>
    <dbReference type="NCBI Taxonomy" id="2666084"/>
    <lineage>
        <taxon>Bacteria</taxon>
        <taxon>Pseudomonadati</taxon>
        <taxon>Pseudomonadota</taxon>
        <taxon>Betaproteobacteria</taxon>
        <taxon>Burkholderiales</taxon>
        <taxon>Oxalobacteraceae</taxon>
        <taxon>Telluria group</taxon>
        <taxon>Duganella</taxon>
    </lineage>
</organism>